<organism evidence="2 3">
    <name type="scientific">Actinokineospora soli</name>
    <dbReference type="NCBI Taxonomy" id="1048753"/>
    <lineage>
        <taxon>Bacteria</taxon>
        <taxon>Bacillati</taxon>
        <taxon>Actinomycetota</taxon>
        <taxon>Actinomycetes</taxon>
        <taxon>Pseudonocardiales</taxon>
        <taxon>Pseudonocardiaceae</taxon>
        <taxon>Actinokineospora</taxon>
    </lineage>
</organism>
<dbReference type="Proteomes" id="UP001596512">
    <property type="component" value="Unassembled WGS sequence"/>
</dbReference>
<keyword evidence="3" id="KW-1185">Reference proteome</keyword>
<evidence type="ECO:0000313" key="2">
    <source>
        <dbReference type="EMBL" id="MFC7616404.1"/>
    </source>
</evidence>
<evidence type="ECO:0000313" key="3">
    <source>
        <dbReference type="Proteomes" id="UP001596512"/>
    </source>
</evidence>
<accession>A0ABW2TRR5</accession>
<protein>
    <recommendedName>
        <fullName evidence="1">BL00235/CARNS1 N-terminal domain-containing protein</fullName>
    </recommendedName>
</protein>
<dbReference type="Pfam" id="PF18130">
    <property type="entry name" value="ATPgrasp_N"/>
    <property type="match status" value="1"/>
</dbReference>
<dbReference type="EMBL" id="JBHTEY010000004">
    <property type="protein sequence ID" value="MFC7616404.1"/>
    <property type="molecule type" value="Genomic_DNA"/>
</dbReference>
<name>A0ABW2TRR5_9PSEU</name>
<reference evidence="3" key="1">
    <citation type="journal article" date="2019" name="Int. J. Syst. Evol. Microbiol.">
        <title>The Global Catalogue of Microorganisms (GCM) 10K type strain sequencing project: providing services to taxonomists for standard genome sequencing and annotation.</title>
        <authorList>
            <consortium name="The Broad Institute Genomics Platform"/>
            <consortium name="The Broad Institute Genome Sequencing Center for Infectious Disease"/>
            <person name="Wu L."/>
            <person name="Ma J."/>
        </authorList>
    </citation>
    <scope>NUCLEOTIDE SEQUENCE [LARGE SCALE GENOMIC DNA]</scope>
    <source>
        <strain evidence="3">JCM 17695</strain>
    </source>
</reference>
<sequence>MSNPALLVIGSGLKYYREYLVRSVARRARAAGLDLVLVNNIAPTWQQPYFSEITVANVFDHDVLRAQARAAARRWSLAGLVCWDEPLVMPSAEVAAEFGLPGLGVPGVHGCRDKKLTRELLTAADCRSRGTPW</sequence>
<evidence type="ECO:0000259" key="1">
    <source>
        <dbReference type="Pfam" id="PF18130"/>
    </source>
</evidence>
<dbReference type="Gene3D" id="3.40.50.20">
    <property type="match status" value="1"/>
</dbReference>
<gene>
    <name evidence="2" type="ORF">ACFQV2_25970</name>
</gene>
<feature type="domain" description="BL00235/CARNS1 N-terminal" evidence="1">
    <location>
        <begin position="27"/>
        <end position="102"/>
    </location>
</feature>
<comment type="caution">
    <text evidence="2">The sequence shown here is derived from an EMBL/GenBank/DDBJ whole genome shotgun (WGS) entry which is preliminary data.</text>
</comment>
<dbReference type="InterPro" id="IPR041472">
    <property type="entry name" value="BL00235/CARNS1_N"/>
</dbReference>
<proteinExistence type="predicted"/>